<feature type="compositionally biased region" description="Basic and acidic residues" evidence="1">
    <location>
        <begin position="418"/>
        <end position="430"/>
    </location>
</feature>
<evidence type="ECO:0000313" key="3">
    <source>
        <dbReference type="Proteomes" id="UP000614601"/>
    </source>
</evidence>
<dbReference type="Proteomes" id="UP000783686">
    <property type="component" value="Unassembled WGS sequence"/>
</dbReference>
<dbReference type="EMBL" id="CAJFCW020000005">
    <property type="protein sequence ID" value="CAG9118100.1"/>
    <property type="molecule type" value="Genomic_DNA"/>
</dbReference>
<accession>A0A811L5X1</accession>
<reference evidence="2" key="1">
    <citation type="submission" date="2020-09" db="EMBL/GenBank/DDBJ databases">
        <authorList>
            <person name="Kikuchi T."/>
        </authorList>
    </citation>
    <scope>NUCLEOTIDE SEQUENCE</scope>
    <source>
        <strain evidence="2">SH1</strain>
    </source>
</reference>
<feature type="compositionally biased region" description="Acidic residues" evidence="1">
    <location>
        <begin position="452"/>
        <end position="472"/>
    </location>
</feature>
<protein>
    <submittedName>
        <fullName evidence="2">Uncharacterized protein</fullName>
    </submittedName>
</protein>
<feature type="region of interest" description="Disordered" evidence="1">
    <location>
        <begin position="551"/>
        <end position="584"/>
    </location>
</feature>
<dbReference type="Proteomes" id="UP000614601">
    <property type="component" value="Unassembled WGS sequence"/>
</dbReference>
<gene>
    <name evidence="2" type="ORF">BOKJ2_LOCUS10287</name>
</gene>
<organism evidence="2 3">
    <name type="scientific">Bursaphelenchus okinawaensis</name>
    <dbReference type="NCBI Taxonomy" id="465554"/>
    <lineage>
        <taxon>Eukaryota</taxon>
        <taxon>Metazoa</taxon>
        <taxon>Ecdysozoa</taxon>
        <taxon>Nematoda</taxon>
        <taxon>Chromadorea</taxon>
        <taxon>Rhabditida</taxon>
        <taxon>Tylenchina</taxon>
        <taxon>Tylenchomorpha</taxon>
        <taxon>Aphelenchoidea</taxon>
        <taxon>Aphelenchoididae</taxon>
        <taxon>Bursaphelenchus</taxon>
    </lineage>
</organism>
<name>A0A811L5X1_9BILA</name>
<feature type="region of interest" description="Disordered" evidence="1">
    <location>
        <begin position="451"/>
        <end position="472"/>
    </location>
</feature>
<dbReference type="EMBL" id="CAJFDH010000005">
    <property type="protein sequence ID" value="CAD5223517.1"/>
    <property type="molecule type" value="Genomic_DNA"/>
</dbReference>
<dbReference type="OrthoDB" id="10468588at2759"/>
<evidence type="ECO:0000313" key="2">
    <source>
        <dbReference type="EMBL" id="CAD5223517.1"/>
    </source>
</evidence>
<feature type="region of interest" description="Disordered" evidence="1">
    <location>
        <begin position="484"/>
        <end position="522"/>
    </location>
</feature>
<feature type="compositionally biased region" description="Acidic residues" evidence="1">
    <location>
        <begin position="491"/>
        <end position="516"/>
    </location>
</feature>
<keyword evidence="3" id="KW-1185">Reference proteome</keyword>
<sequence>MEGTFQYFYGFQYERVESSGPNIKFACIQQDCEGAMILRTSKDFILVQQHNHPRIEVEDAETAQSYIVVAEVNNEFVKVFVRSSLIFREGKCKIDEKCEFASLVYEKTKGIVKGIFNDRNEALELMIKLCEEYQIDLAAMDVDAKTRTNPIGRPRLRPRKIKKNYNMDVKGDAYYPLVNPERPACYRQIEEEDGELLSEDVVERIMAETEIIQKARSCCQSEQCLMKQIITVLNRNTSELATLRREKKAMWTQIGRLNRRIKQYYIAPQPVINKFQPKFHHVSRDQVDKLASKHRNPFVFAKKLWAKLFPSAKDKITKTRWRDPAKIHELQCIVQAYFPTQHECIAIKRWHRIWKQLIVQAMKLRKLLLQDQFEQNEAAIGAMNVIGTLGDIDIDTGEIYADGSGGPGTSGEMGNIDGKNDDYVGMHDPPEYSIRMKNNDKFRYKRRRYYYEEESDDQGDEDEDNEGQGDGDEYTEEMFEIEAAKAREDGFDRDDQEDNEDQEDEQEEEMDEEDYNIPDVNGMAGEFNEYLKSILANSEYEEELRLLPKQEVDETSVNEDALAPSTSGIIGGNEWNVKTEQDDE</sequence>
<feature type="region of interest" description="Disordered" evidence="1">
    <location>
        <begin position="400"/>
        <end position="432"/>
    </location>
</feature>
<proteinExistence type="predicted"/>
<comment type="caution">
    <text evidence="2">The sequence shown here is derived from an EMBL/GenBank/DDBJ whole genome shotgun (WGS) entry which is preliminary data.</text>
</comment>
<dbReference type="AlphaFoldDB" id="A0A811L5X1"/>
<evidence type="ECO:0000256" key="1">
    <source>
        <dbReference type="SAM" id="MobiDB-lite"/>
    </source>
</evidence>